<evidence type="ECO:0000256" key="9">
    <source>
        <dbReference type="ARBA" id="ARBA00038345"/>
    </source>
</evidence>
<dbReference type="Proteomes" id="UP000252254">
    <property type="component" value="Unassembled WGS sequence"/>
</dbReference>
<evidence type="ECO:0000256" key="4">
    <source>
        <dbReference type="ARBA" id="ARBA00013255"/>
    </source>
</evidence>
<accession>A0A366DTU5</accession>
<dbReference type="GO" id="GO:0004637">
    <property type="term" value="F:phosphoribosylamine-glycine ligase activity"/>
    <property type="evidence" value="ECO:0007669"/>
    <property type="project" value="UniProtKB-UniRule"/>
</dbReference>
<dbReference type="Pfam" id="PF02843">
    <property type="entry name" value="GARS_C"/>
    <property type="match status" value="1"/>
</dbReference>
<evidence type="ECO:0000256" key="7">
    <source>
        <dbReference type="ARBA" id="ARBA00022755"/>
    </source>
</evidence>
<dbReference type="InterPro" id="IPR020559">
    <property type="entry name" value="PRibGlycinamide_synth_CS"/>
</dbReference>
<reference evidence="15 16" key="1">
    <citation type="submission" date="2018-06" db="EMBL/GenBank/DDBJ databases">
        <title>Genomic Encyclopedia of Type Strains, Phase IV (KMG-IV): sequencing the most valuable type-strain genomes for metagenomic binning, comparative biology and taxonomic classification.</title>
        <authorList>
            <person name="Goeker M."/>
        </authorList>
    </citation>
    <scope>NUCLEOTIDE SEQUENCE [LARGE SCALE GENOMIC DNA]</scope>
    <source>
        <strain evidence="15 16">DSM 15140</strain>
    </source>
</reference>
<dbReference type="InterPro" id="IPR011761">
    <property type="entry name" value="ATP-grasp"/>
</dbReference>
<dbReference type="Gene3D" id="3.90.600.10">
    <property type="entry name" value="Phosphoribosylglycinamide synthetase, C-terminal domain"/>
    <property type="match status" value="1"/>
</dbReference>
<sequence>MKVLVVGSGGREHSIIKKLAQSELVNSIYAAPGNGGIAEDATCVPMKDDAIDELVAFAQEAAIDWTIVGPEVPLTKGIVDAFQEAELNIFGPNQKAAIIEGSKDFAKAFMHRHQIPTATYVTFTDVTQAKAYIYEKGAPIVIKADGLAAGKGVVVAETTEQAIEAVEHMLIDNKFGAAGAQVVIESFLAGKEFSLMAFVNGENVYPLVPARDHKRAFDQDEGPNTGGMGAFAPVPDLPQHVIDTAIETILKPAAKGMVAEGRPFTGILYGGLIETANGPQVIEFNARLGDPETQVILPLLKNDLLQVIIDVMNDEDPQLSWHKGFAVGTVVASQGYPGSYQKQIALPRLNASSSCYIVHAGTAKNKEDTFVSTGGRVLLVGAVQATISQARTEVYTYLNRVFKHNEEFFYRKDIGEK</sequence>
<evidence type="ECO:0000259" key="14">
    <source>
        <dbReference type="PROSITE" id="PS50975"/>
    </source>
</evidence>
<dbReference type="PANTHER" id="PTHR43472">
    <property type="entry name" value="PHOSPHORIBOSYLAMINE--GLYCINE LIGASE"/>
    <property type="match status" value="1"/>
</dbReference>
<name>A0A366DTU5_9BACI</name>
<proteinExistence type="inferred from homology"/>
<dbReference type="InterPro" id="IPR037123">
    <property type="entry name" value="PRibGlycinamide_synth_C_sf"/>
</dbReference>
<dbReference type="GO" id="GO:0046872">
    <property type="term" value="F:metal ion binding"/>
    <property type="evidence" value="ECO:0007669"/>
    <property type="project" value="InterPro"/>
</dbReference>
<dbReference type="SMART" id="SM01210">
    <property type="entry name" value="GARS_C"/>
    <property type="match status" value="1"/>
</dbReference>
<organism evidence="15 16">
    <name type="scientific">Paraliobacillus ryukyuensis</name>
    <dbReference type="NCBI Taxonomy" id="200904"/>
    <lineage>
        <taxon>Bacteria</taxon>
        <taxon>Bacillati</taxon>
        <taxon>Bacillota</taxon>
        <taxon>Bacilli</taxon>
        <taxon>Bacillales</taxon>
        <taxon>Bacillaceae</taxon>
        <taxon>Paraliobacillus</taxon>
    </lineage>
</organism>
<comment type="cofactor">
    <cofactor evidence="1">
        <name>Mn(2+)</name>
        <dbReference type="ChEBI" id="CHEBI:29035"/>
    </cofactor>
</comment>
<keyword evidence="5 12" id="KW-0436">Ligase</keyword>
<evidence type="ECO:0000256" key="12">
    <source>
        <dbReference type="HAMAP-Rule" id="MF_00138"/>
    </source>
</evidence>
<evidence type="ECO:0000256" key="11">
    <source>
        <dbReference type="ARBA" id="ARBA00042864"/>
    </source>
</evidence>
<evidence type="ECO:0000256" key="1">
    <source>
        <dbReference type="ARBA" id="ARBA00001936"/>
    </source>
</evidence>
<keyword evidence="8 13" id="KW-0067">ATP-binding</keyword>
<evidence type="ECO:0000256" key="13">
    <source>
        <dbReference type="PROSITE-ProRule" id="PRU00409"/>
    </source>
</evidence>
<protein>
    <recommendedName>
        <fullName evidence="4 12">Phosphoribosylamine--glycine ligase</fullName>
        <ecNumber evidence="4 12">6.3.4.13</ecNumber>
    </recommendedName>
    <alternativeName>
        <fullName evidence="12">GARS</fullName>
    </alternativeName>
    <alternativeName>
        <fullName evidence="10 12">Glycinamide ribonucleotide synthetase</fullName>
    </alternativeName>
    <alternativeName>
        <fullName evidence="11 12">Phosphoribosylglycinamide synthetase</fullName>
    </alternativeName>
</protein>
<dbReference type="Gene3D" id="3.30.470.20">
    <property type="entry name" value="ATP-grasp fold, B domain"/>
    <property type="match status" value="1"/>
</dbReference>
<evidence type="ECO:0000256" key="8">
    <source>
        <dbReference type="ARBA" id="ARBA00022840"/>
    </source>
</evidence>
<dbReference type="GO" id="GO:0009113">
    <property type="term" value="P:purine nucleobase biosynthetic process"/>
    <property type="evidence" value="ECO:0007669"/>
    <property type="project" value="InterPro"/>
</dbReference>
<dbReference type="STRING" id="200904.GCA_900168775_02724"/>
<evidence type="ECO:0000256" key="3">
    <source>
        <dbReference type="ARBA" id="ARBA00005174"/>
    </source>
</evidence>
<dbReference type="Gene3D" id="3.40.50.20">
    <property type="match status" value="1"/>
</dbReference>
<dbReference type="NCBIfam" id="TIGR00877">
    <property type="entry name" value="purD"/>
    <property type="match status" value="1"/>
</dbReference>
<evidence type="ECO:0000256" key="10">
    <source>
        <dbReference type="ARBA" id="ARBA00042242"/>
    </source>
</evidence>
<dbReference type="SUPFAM" id="SSF51246">
    <property type="entry name" value="Rudiment single hybrid motif"/>
    <property type="match status" value="1"/>
</dbReference>
<dbReference type="UniPathway" id="UPA00074">
    <property type="reaction ID" value="UER00125"/>
</dbReference>
<dbReference type="GO" id="GO:0006189">
    <property type="term" value="P:'de novo' IMP biosynthetic process"/>
    <property type="evidence" value="ECO:0007669"/>
    <property type="project" value="UniProtKB-UniRule"/>
</dbReference>
<dbReference type="PROSITE" id="PS50975">
    <property type="entry name" value="ATP_GRASP"/>
    <property type="match status" value="1"/>
</dbReference>
<dbReference type="InterPro" id="IPR000115">
    <property type="entry name" value="PRibGlycinamide_synth"/>
</dbReference>
<dbReference type="Pfam" id="PF02844">
    <property type="entry name" value="GARS_N"/>
    <property type="match status" value="1"/>
</dbReference>
<feature type="domain" description="ATP-grasp" evidence="14">
    <location>
        <begin position="107"/>
        <end position="313"/>
    </location>
</feature>
<dbReference type="FunFam" id="3.30.1490.20:FF:000006">
    <property type="entry name" value="phosphoribosylamine--glycine ligase, chloroplastic-like"/>
    <property type="match status" value="1"/>
</dbReference>
<dbReference type="InterPro" id="IPR013815">
    <property type="entry name" value="ATP_grasp_subdomain_1"/>
</dbReference>
<dbReference type="GO" id="GO:0005524">
    <property type="term" value="F:ATP binding"/>
    <property type="evidence" value="ECO:0007669"/>
    <property type="project" value="UniProtKB-UniRule"/>
</dbReference>
<evidence type="ECO:0000313" key="15">
    <source>
        <dbReference type="EMBL" id="RBO93512.1"/>
    </source>
</evidence>
<dbReference type="OrthoDB" id="9807240at2"/>
<comment type="similarity">
    <text evidence="9 12">Belongs to the GARS family.</text>
</comment>
<dbReference type="SUPFAM" id="SSF52440">
    <property type="entry name" value="PreATP-grasp domain"/>
    <property type="match status" value="1"/>
</dbReference>
<dbReference type="InterPro" id="IPR020561">
    <property type="entry name" value="PRibGlycinamid_synth_ATP-grasp"/>
</dbReference>
<dbReference type="EMBL" id="QNRI01000011">
    <property type="protein sequence ID" value="RBO93512.1"/>
    <property type="molecule type" value="Genomic_DNA"/>
</dbReference>
<dbReference type="SMART" id="SM01209">
    <property type="entry name" value="GARS_A"/>
    <property type="match status" value="1"/>
</dbReference>
<keyword evidence="7 12" id="KW-0658">Purine biosynthesis</keyword>
<evidence type="ECO:0000256" key="2">
    <source>
        <dbReference type="ARBA" id="ARBA00001946"/>
    </source>
</evidence>
<dbReference type="PANTHER" id="PTHR43472:SF1">
    <property type="entry name" value="PHOSPHORIBOSYLAMINE--GLYCINE LIGASE, CHLOROPLASTIC"/>
    <property type="match status" value="1"/>
</dbReference>
<dbReference type="InterPro" id="IPR016185">
    <property type="entry name" value="PreATP-grasp_dom_sf"/>
</dbReference>
<keyword evidence="16" id="KW-1185">Reference proteome</keyword>
<evidence type="ECO:0000256" key="5">
    <source>
        <dbReference type="ARBA" id="ARBA00022598"/>
    </source>
</evidence>
<comment type="cofactor">
    <cofactor evidence="2">
        <name>Mg(2+)</name>
        <dbReference type="ChEBI" id="CHEBI:18420"/>
    </cofactor>
</comment>
<dbReference type="PROSITE" id="PS00184">
    <property type="entry name" value="GARS"/>
    <property type="match status" value="1"/>
</dbReference>
<dbReference type="RefSeq" id="WP_113869876.1">
    <property type="nucleotide sequence ID" value="NZ_BAABQN010000010.1"/>
</dbReference>
<comment type="catalytic activity">
    <reaction evidence="12">
        <text>5-phospho-beta-D-ribosylamine + glycine + ATP = N(1)-(5-phospho-beta-D-ribosyl)glycinamide + ADP + phosphate + H(+)</text>
        <dbReference type="Rhea" id="RHEA:17453"/>
        <dbReference type="ChEBI" id="CHEBI:15378"/>
        <dbReference type="ChEBI" id="CHEBI:30616"/>
        <dbReference type="ChEBI" id="CHEBI:43474"/>
        <dbReference type="ChEBI" id="CHEBI:57305"/>
        <dbReference type="ChEBI" id="CHEBI:58681"/>
        <dbReference type="ChEBI" id="CHEBI:143788"/>
        <dbReference type="ChEBI" id="CHEBI:456216"/>
        <dbReference type="EC" id="6.3.4.13"/>
    </reaction>
</comment>
<keyword evidence="6 13" id="KW-0547">Nucleotide-binding</keyword>
<dbReference type="SUPFAM" id="SSF56059">
    <property type="entry name" value="Glutathione synthetase ATP-binding domain-like"/>
    <property type="match status" value="1"/>
</dbReference>
<evidence type="ECO:0000256" key="6">
    <source>
        <dbReference type="ARBA" id="ARBA00022741"/>
    </source>
</evidence>
<dbReference type="Gene3D" id="3.30.1490.20">
    <property type="entry name" value="ATP-grasp fold, A domain"/>
    <property type="match status" value="1"/>
</dbReference>
<comment type="pathway">
    <text evidence="3 12">Purine metabolism; IMP biosynthesis via de novo pathway; N(1)-(5-phospho-D-ribosyl)glycinamide from 5-phospho-alpha-D-ribose 1-diphosphate: step 2/2.</text>
</comment>
<gene>
    <name evidence="12" type="primary">purD</name>
    <name evidence="15" type="ORF">DES48_11120</name>
</gene>
<evidence type="ECO:0000313" key="16">
    <source>
        <dbReference type="Proteomes" id="UP000252254"/>
    </source>
</evidence>
<dbReference type="AlphaFoldDB" id="A0A366DTU5"/>
<dbReference type="InterPro" id="IPR020562">
    <property type="entry name" value="PRibGlycinamide_synth_N"/>
</dbReference>
<dbReference type="InterPro" id="IPR020560">
    <property type="entry name" value="PRibGlycinamide_synth_C-dom"/>
</dbReference>
<comment type="caution">
    <text evidence="15">The sequence shown here is derived from an EMBL/GenBank/DDBJ whole genome shotgun (WGS) entry which is preliminary data.</text>
</comment>
<dbReference type="HAMAP" id="MF_00138">
    <property type="entry name" value="GARS"/>
    <property type="match status" value="1"/>
</dbReference>
<dbReference type="Pfam" id="PF01071">
    <property type="entry name" value="GARS_A"/>
    <property type="match status" value="1"/>
</dbReference>
<dbReference type="EC" id="6.3.4.13" evidence="4 12"/>
<dbReference type="InterPro" id="IPR011054">
    <property type="entry name" value="Rudment_hybrid_motif"/>
</dbReference>